<protein>
    <recommendedName>
        <fullName evidence="3">Filamentous hemagglutinin</fullName>
    </recommendedName>
</protein>
<sequence length="96" mass="9414">GDMATGAGSVDNAGTISVPRGNATLVGLAINQAGRISATTSVSQNGSILLLAQGDAAETSIETGAALATSDPAFTRAVRNGTLTRAAGSDTEIRPD</sequence>
<proteinExistence type="predicted"/>
<feature type="non-terminal residue" evidence="1">
    <location>
        <position position="96"/>
    </location>
</feature>
<dbReference type="Gene3D" id="2.160.20.10">
    <property type="entry name" value="Single-stranded right-handed beta-helix, Pectin lyase-like"/>
    <property type="match status" value="1"/>
</dbReference>
<evidence type="ECO:0000313" key="1">
    <source>
        <dbReference type="EMBL" id="MFG6490633.1"/>
    </source>
</evidence>
<gene>
    <name evidence="1" type="ORF">ACG04R_28525</name>
</gene>
<keyword evidence="2" id="KW-1185">Reference proteome</keyword>
<dbReference type="InterPro" id="IPR012334">
    <property type="entry name" value="Pectin_lyas_fold"/>
</dbReference>
<dbReference type="EMBL" id="JBIGIC010000068">
    <property type="protein sequence ID" value="MFG6490633.1"/>
    <property type="molecule type" value="Genomic_DNA"/>
</dbReference>
<name>A0ABW7HL22_9BURK</name>
<organism evidence="1 2">
    <name type="scientific">Pelomonas candidula</name>
    <dbReference type="NCBI Taxonomy" id="3299025"/>
    <lineage>
        <taxon>Bacteria</taxon>
        <taxon>Pseudomonadati</taxon>
        <taxon>Pseudomonadota</taxon>
        <taxon>Betaproteobacteria</taxon>
        <taxon>Burkholderiales</taxon>
        <taxon>Sphaerotilaceae</taxon>
        <taxon>Roseateles</taxon>
    </lineage>
</organism>
<feature type="non-terminal residue" evidence="1">
    <location>
        <position position="1"/>
    </location>
</feature>
<accession>A0ABW7HL22</accession>
<dbReference type="RefSeq" id="WP_394418223.1">
    <property type="nucleotide sequence ID" value="NZ_JBIGIC010000068.1"/>
</dbReference>
<comment type="caution">
    <text evidence="1">The sequence shown here is derived from an EMBL/GenBank/DDBJ whole genome shotgun (WGS) entry which is preliminary data.</text>
</comment>
<evidence type="ECO:0008006" key="3">
    <source>
        <dbReference type="Google" id="ProtNLM"/>
    </source>
</evidence>
<dbReference type="Proteomes" id="UP001606134">
    <property type="component" value="Unassembled WGS sequence"/>
</dbReference>
<reference evidence="1 2" key="1">
    <citation type="submission" date="2024-08" db="EMBL/GenBank/DDBJ databases">
        <authorList>
            <person name="Lu H."/>
        </authorList>
    </citation>
    <scope>NUCLEOTIDE SEQUENCE [LARGE SCALE GENOMIC DNA]</scope>
    <source>
        <strain evidence="1 2">BYS78W</strain>
    </source>
</reference>
<evidence type="ECO:0000313" key="2">
    <source>
        <dbReference type="Proteomes" id="UP001606134"/>
    </source>
</evidence>